<accession>A0A5B7E8Z9</accession>
<evidence type="ECO:0000313" key="2">
    <source>
        <dbReference type="Proteomes" id="UP000324222"/>
    </source>
</evidence>
<dbReference type="Proteomes" id="UP000324222">
    <property type="component" value="Unassembled WGS sequence"/>
</dbReference>
<comment type="caution">
    <text evidence="1">The sequence shown here is derived from an EMBL/GenBank/DDBJ whole genome shotgun (WGS) entry which is preliminary data.</text>
</comment>
<evidence type="ECO:0000313" key="1">
    <source>
        <dbReference type="EMBL" id="MPC30238.1"/>
    </source>
</evidence>
<sequence>MYANAATTVKTTDSADLITNSTKKDFSRITGLQYFCGSEENTLAIKSVMVDPLTASLLATSCPPASHTPGSRHVTSRRR</sequence>
<gene>
    <name evidence="1" type="ORF">E2C01_023498</name>
</gene>
<protein>
    <submittedName>
        <fullName evidence="1">Uncharacterized protein</fullName>
    </submittedName>
</protein>
<reference evidence="1 2" key="1">
    <citation type="submission" date="2019-05" db="EMBL/GenBank/DDBJ databases">
        <title>Another draft genome of Portunus trituberculatus and its Hox gene families provides insights of decapod evolution.</title>
        <authorList>
            <person name="Jeong J.-H."/>
            <person name="Song I."/>
            <person name="Kim S."/>
            <person name="Choi T."/>
            <person name="Kim D."/>
            <person name="Ryu S."/>
            <person name="Kim W."/>
        </authorList>
    </citation>
    <scope>NUCLEOTIDE SEQUENCE [LARGE SCALE GENOMIC DNA]</scope>
    <source>
        <tissue evidence="1">Muscle</tissue>
    </source>
</reference>
<name>A0A5B7E8Z9_PORTR</name>
<keyword evidence="2" id="KW-1185">Reference proteome</keyword>
<dbReference type="AlphaFoldDB" id="A0A5B7E8Z9"/>
<proteinExistence type="predicted"/>
<dbReference type="EMBL" id="VSRR010002216">
    <property type="protein sequence ID" value="MPC30238.1"/>
    <property type="molecule type" value="Genomic_DNA"/>
</dbReference>
<organism evidence="1 2">
    <name type="scientific">Portunus trituberculatus</name>
    <name type="common">Swimming crab</name>
    <name type="synonym">Neptunus trituberculatus</name>
    <dbReference type="NCBI Taxonomy" id="210409"/>
    <lineage>
        <taxon>Eukaryota</taxon>
        <taxon>Metazoa</taxon>
        <taxon>Ecdysozoa</taxon>
        <taxon>Arthropoda</taxon>
        <taxon>Crustacea</taxon>
        <taxon>Multicrustacea</taxon>
        <taxon>Malacostraca</taxon>
        <taxon>Eumalacostraca</taxon>
        <taxon>Eucarida</taxon>
        <taxon>Decapoda</taxon>
        <taxon>Pleocyemata</taxon>
        <taxon>Brachyura</taxon>
        <taxon>Eubrachyura</taxon>
        <taxon>Portunoidea</taxon>
        <taxon>Portunidae</taxon>
        <taxon>Portuninae</taxon>
        <taxon>Portunus</taxon>
    </lineage>
</organism>